<dbReference type="GO" id="GO:0005886">
    <property type="term" value="C:plasma membrane"/>
    <property type="evidence" value="ECO:0007669"/>
    <property type="project" value="UniProtKB-SubCell"/>
</dbReference>
<sequence length="356" mass="41736">MDAIVGLLETRGHSLDVDTIDRVRYLHMPRALSAISVFLFTRSYVGEPVQCWLPKQFTSFWEQYVETYCLIEGSYYVNVNATNMPQAAEEKRKIIYYQWIPFIVLSIAAALYIPRSFWRQYQKKSGLDVSSVATDLKKRAKQLADTKIHLDSSRFSSNLWAAILFHKIFSLIIIALLLFMLEHFFGVGWALEQTVNFFRGVEWHESAQFPRVTFCDAEVREMGGQVHTWTVQCVLMVNMFNEKIFFGIWWALIIVFTLTAVNILEWIFFLLNRTEQKRIIMALVDRKKRTSKTLEEAFVTYIMRRSGASFIRLLSFSVSHFEMEEVVRPLWEDYLTAREKKTDGDDDKPFIDDDDL</sequence>
<dbReference type="GO" id="GO:0034220">
    <property type="term" value="P:monoatomic ion transmembrane transport"/>
    <property type="evidence" value="ECO:0007669"/>
    <property type="project" value="UniProtKB-KW"/>
</dbReference>
<dbReference type="PROSITE" id="PS51013">
    <property type="entry name" value="PANNEXIN"/>
    <property type="match status" value="1"/>
</dbReference>
<keyword evidence="6" id="KW-0303">Gap junction</keyword>
<dbReference type="PANTHER" id="PTHR11893">
    <property type="entry name" value="INNEXIN"/>
    <property type="match status" value="1"/>
</dbReference>
<comment type="caution">
    <text evidence="13">The sequence shown here is derived from an EMBL/GenBank/DDBJ whole genome shotgun (WGS) entry which is preliminary data.</text>
</comment>
<protein>
    <recommendedName>
        <fullName evidence="12">Innexin</fullName>
    </recommendedName>
</protein>
<evidence type="ECO:0000256" key="5">
    <source>
        <dbReference type="ARBA" id="ARBA00022692"/>
    </source>
</evidence>
<keyword evidence="5 12" id="KW-0812">Transmembrane</keyword>
<name>A0AAV5U3I2_9BILA</name>
<evidence type="ECO:0000256" key="2">
    <source>
        <dbReference type="ARBA" id="ARBA00004651"/>
    </source>
</evidence>
<dbReference type="PANTHER" id="PTHR11893:SF45">
    <property type="entry name" value="INNEXIN"/>
    <property type="match status" value="1"/>
</dbReference>
<dbReference type="AlphaFoldDB" id="A0AAV5U3I2"/>
<evidence type="ECO:0000256" key="1">
    <source>
        <dbReference type="ARBA" id="ARBA00004610"/>
    </source>
</evidence>
<dbReference type="GO" id="GO:0005243">
    <property type="term" value="F:gap junction channel activity"/>
    <property type="evidence" value="ECO:0007669"/>
    <property type="project" value="TreeGrafter"/>
</dbReference>
<comment type="function">
    <text evidence="12">Structural component of the gap junctions.</text>
</comment>
<evidence type="ECO:0000256" key="8">
    <source>
        <dbReference type="ARBA" id="ARBA00022989"/>
    </source>
</evidence>
<accession>A0AAV5U3I2</accession>
<gene>
    <name evidence="12" type="primary">inx</name>
    <name evidence="13" type="ORF">PENTCL1PPCAC_23241</name>
</gene>
<feature type="transmembrane region" description="Helical" evidence="12">
    <location>
        <begin position="159"/>
        <end position="181"/>
    </location>
</feature>
<comment type="similarity">
    <text evidence="12">Belongs to the pannexin family.</text>
</comment>
<keyword evidence="8 12" id="KW-1133">Transmembrane helix</keyword>
<evidence type="ECO:0000256" key="7">
    <source>
        <dbReference type="ARBA" id="ARBA00022949"/>
    </source>
</evidence>
<dbReference type="PRINTS" id="PR01262">
    <property type="entry name" value="INNEXIN"/>
</dbReference>
<dbReference type="Proteomes" id="UP001432027">
    <property type="component" value="Unassembled WGS sequence"/>
</dbReference>
<comment type="subcellular location">
    <subcellularLocation>
        <location evidence="1">Cell junction</location>
        <location evidence="1">Gap junction</location>
    </subcellularLocation>
    <subcellularLocation>
        <location evidence="2 12">Cell membrane</location>
        <topology evidence="2 12">Multi-pass membrane protein</topology>
    </subcellularLocation>
</comment>
<evidence type="ECO:0000256" key="12">
    <source>
        <dbReference type="RuleBase" id="RU010713"/>
    </source>
</evidence>
<proteinExistence type="inferred from homology"/>
<evidence type="ECO:0000256" key="3">
    <source>
        <dbReference type="ARBA" id="ARBA00022448"/>
    </source>
</evidence>
<evidence type="ECO:0000256" key="11">
    <source>
        <dbReference type="ARBA" id="ARBA00023303"/>
    </source>
</evidence>
<evidence type="ECO:0000256" key="6">
    <source>
        <dbReference type="ARBA" id="ARBA00022868"/>
    </source>
</evidence>
<reference evidence="13" key="1">
    <citation type="submission" date="2023-10" db="EMBL/GenBank/DDBJ databases">
        <title>Genome assembly of Pristionchus species.</title>
        <authorList>
            <person name="Yoshida K."/>
            <person name="Sommer R.J."/>
        </authorList>
    </citation>
    <scope>NUCLEOTIDE SEQUENCE</scope>
    <source>
        <strain evidence="13">RS0144</strain>
    </source>
</reference>
<feature type="transmembrane region" description="Helical" evidence="12">
    <location>
        <begin position="244"/>
        <end position="271"/>
    </location>
</feature>
<comment type="caution">
    <text evidence="12">Lacks conserved residue(s) required for the propagation of feature annotation.</text>
</comment>
<dbReference type="GO" id="GO:0005921">
    <property type="term" value="C:gap junction"/>
    <property type="evidence" value="ECO:0007669"/>
    <property type="project" value="UniProtKB-SubCell"/>
</dbReference>
<dbReference type="EMBL" id="BTSX01000005">
    <property type="protein sequence ID" value="GMT01067.1"/>
    <property type="molecule type" value="Genomic_DNA"/>
</dbReference>
<keyword evidence="3 12" id="KW-0813">Transport</keyword>
<evidence type="ECO:0000256" key="10">
    <source>
        <dbReference type="ARBA" id="ARBA00023136"/>
    </source>
</evidence>
<evidence type="ECO:0000313" key="13">
    <source>
        <dbReference type="EMBL" id="GMT01067.1"/>
    </source>
</evidence>
<keyword evidence="9 12" id="KW-0406">Ion transport</keyword>
<evidence type="ECO:0000313" key="14">
    <source>
        <dbReference type="Proteomes" id="UP001432027"/>
    </source>
</evidence>
<feature type="transmembrane region" description="Helical" evidence="12">
    <location>
        <begin position="94"/>
        <end position="114"/>
    </location>
</feature>
<keyword evidence="10 12" id="KW-0472">Membrane</keyword>
<dbReference type="InterPro" id="IPR000990">
    <property type="entry name" value="Innexin"/>
</dbReference>
<organism evidence="13 14">
    <name type="scientific">Pristionchus entomophagus</name>
    <dbReference type="NCBI Taxonomy" id="358040"/>
    <lineage>
        <taxon>Eukaryota</taxon>
        <taxon>Metazoa</taxon>
        <taxon>Ecdysozoa</taxon>
        <taxon>Nematoda</taxon>
        <taxon>Chromadorea</taxon>
        <taxon>Rhabditida</taxon>
        <taxon>Rhabditina</taxon>
        <taxon>Diplogasteromorpha</taxon>
        <taxon>Diplogasteroidea</taxon>
        <taxon>Neodiplogasteridae</taxon>
        <taxon>Pristionchus</taxon>
    </lineage>
</organism>
<evidence type="ECO:0000256" key="9">
    <source>
        <dbReference type="ARBA" id="ARBA00023065"/>
    </source>
</evidence>
<dbReference type="Pfam" id="PF00876">
    <property type="entry name" value="Innexin"/>
    <property type="match status" value="1"/>
</dbReference>
<keyword evidence="14" id="KW-1185">Reference proteome</keyword>
<keyword evidence="4" id="KW-1003">Cell membrane</keyword>
<evidence type="ECO:0000256" key="4">
    <source>
        <dbReference type="ARBA" id="ARBA00022475"/>
    </source>
</evidence>
<keyword evidence="7" id="KW-0965">Cell junction</keyword>
<keyword evidence="11 12" id="KW-0407">Ion channel</keyword>